<reference evidence="1 2" key="1">
    <citation type="submission" date="2024-04" db="EMBL/GenBank/DDBJ databases">
        <title>Novel genus in family Flammeovirgaceae.</title>
        <authorList>
            <person name="Nguyen T.H."/>
            <person name="Vuong T.Q."/>
            <person name="Le H."/>
            <person name="Kim S.-G."/>
        </authorList>
    </citation>
    <scope>NUCLEOTIDE SEQUENCE [LARGE SCALE GENOMIC DNA]</scope>
    <source>
        <strain evidence="1 2">JCM 23209</strain>
    </source>
</reference>
<dbReference type="EMBL" id="JBDKWZ010000017">
    <property type="protein sequence ID" value="MEN7550845.1"/>
    <property type="molecule type" value="Genomic_DNA"/>
</dbReference>
<sequence length="146" mass="17118">MNRTKQVISIWDEELQCFLESWCGYVTSEEVTKCSEGSNRMFFINNNVTFVLRNPKDNKEHDSTISWLAKYYWNDIKYNNITEFALVINDADPEKSLVAERLKRSLKMSKVNIKLKCFANVEAARAWLSQIRPLAKSNTQMSVFYK</sequence>
<dbReference type="AlphaFoldDB" id="A0AAW9SE79"/>
<accession>A0AAW9SE79</accession>
<name>A0AAW9SE79_9BACT</name>
<evidence type="ECO:0000313" key="2">
    <source>
        <dbReference type="Proteomes" id="UP001403385"/>
    </source>
</evidence>
<evidence type="ECO:0000313" key="1">
    <source>
        <dbReference type="EMBL" id="MEN7550845.1"/>
    </source>
</evidence>
<organism evidence="1 2">
    <name type="scientific">Rapidithrix thailandica</name>
    <dbReference type="NCBI Taxonomy" id="413964"/>
    <lineage>
        <taxon>Bacteria</taxon>
        <taxon>Pseudomonadati</taxon>
        <taxon>Bacteroidota</taxon>
        <taxon>Cytophagia</taxon>
        <taxon>Cytophagales</taxon>
        <taxon>Flammeovirgaceae</taxon>
        <taxon>Rapidithrix</taxon>
    </lineage>
</organism>
<dbReference type="RefSeq" id="WP_346823626.1">
    <property type="nucleotide sequence ID" value="NZ_JBDKWZ010000017.1"/>
</dbReference>
<protein>
    <recommendedName>
        <fullName evidence="3">STAS/SEC14 domain-containing protein</fullName>
    </recommendedName>
</protein>
<dbReference type="Proteomes" id="UP001403385">
    <property type="component" value="Unassembled WGS sequence"/>
</dbReference>
<keyword evidence="2" id="KW-1185">Reference proteome</keyword>
<evidence type="ECO:0008006" key="3">
    <source>
        <dbReference type="Google" id="ProtNLM"/>
    </source>
</evidence>
<comment type="caution">
    <text evidence="1">The sequence shown here is derived from an EMBL/GenBank/DDBJ whole genome shotgun (WGS) entry which is preliminary data.</text>
</comment>
<gene>
    <name evidence="1" type="ORF">AAG747_23190</name>
</gene>
<proteinExistence type="predicted"/>